<feature type="domain" description="EF-hand" evidence="3">
    <location>
        <begin position="76"/>
        <end position="111"/>
    </location>
</feature>
<sequence length="142" mass="16238">MACKKTIQEWEALFKSADKDNSGTLDLFELRDLLRKGDSKMTDQQIAEAFIFFDGEGGDRKINLQEFTKGLQHLFDFIKKVEDLFKQLDADNSGYLERSELRELLNRSGKKFTDKDLDEMIKQADSSGDGKISLQELKDACS</sequence>
<protein>
    <submittedName>
        <fullName evidence="5">Neo-calmodulin</fullName>
    </submittedName>
</protein>
<dbReference type="InterPro" id="IPR002048">
    <property type="entry name" value="EF_hand_dom"/>
</dbReference>
<keyword evidence="2" id="KW-0106">Calcium</keyword>
<evidence type="ECO:0000313" key="5">
    <source>
        <dbReference type="RefSeq" id="XP_005090178.2"/>
    </source>
</evidence>
<dbReference type="RefSeq" id="XP_005090178.2">
    <property type="nucleotide sequence ID" value="XM_005090121.3"/>
</dbReference>
<evidence type="ECO:0000256" key="1">
    <source>
        <dbReference type="ARBA" id="ARBA00022737"/>
    </source>
</evidence>
<organism evidence="4 5">
    <name type="scientific">Aplysia californica</name>
    <name type="common">California sea hare</name>
    <dbReference type="NCBI Taxonomy" id="6500"/>
    <lineage>
        <taxon>Eukaryota</taxon>
        <taxon>Metazoa</taxon>
        <taxon>Spiralia</taxon>
        <taxon>Lophotrochozoa</taxon>
        <taxon>Mollusca</taxon>
        <taxon>Gastropoda</taxon>
        <taxon>Heterobranchia</taxon>
        <taxon>Euthyneura</taxon>
        <taxon>Tectipleura</taxon>
        <taxon>Aplysiida</taxon>
        <taxon>Aplysioidea</taxon>
        <taxon>Aplysiidae</taxon>
        <taxon>Aplysia</taxon>
    </lineage>
</organism>
<dbReference type="InterPro" id="IPR018247">
    <property type="entry name" value="EF_Hand_1_Ca_BS"/>
</dbReference>
<feature type="domain" description="EF-hand" evidence="3">
    <location>
        <begin position="112"/>
        <end position="142"/>
    </location>
</feature>
<evidence type="ECO:0000259" key="3">
    <source>
        <dbReference type="PROSITE" id="PS50222"/>
    </source>
</evidence>
<dbReference type="SUPFAM" id="SSF47473">
    <property type="entry name" value="EF-hand"/>
    <property type="match status" value="1"/>
</dbReference>
<dbReference type="GeneID" id="101863154"/>
<dbReference type="Gene3D" id="1.10.238.10">
    <property type="entry name" value="EF-hand"/>
    <property type="match status" value="2"/>
</dbReference>
<name>A0ABM0JBZ7_APLCA</name>
<dbReference type="PROSITE" id="PS00018">
    <property type="entry name" value="EF_HAND_1"/>
    <property type="match status" value="3"/>
</dbReference>
<dbReference type="InterPro" id="IPR050145">
    <property type="entry name" value="Centrin_CML-like"/>
</dbReference>
<accession>A0ABM0JBZ7</accession>
<keyword evidence="4" id="KW-1185">Reference proteome</keyword>
<dbReference type="PANTHER" id="PTHR23050">
    <property type="entry name" value="CALCIUM BINDING PROTEIN"/>
    <property type="match status" value="1"/>
</dbReference>
<dbReference type="Pfam" id="PF13499">
    <property type="entry name" value="EF-hand_7"/>
    <property type="match status" value="2"/>
</dbReference>
<dbReference type="PROSITE" id="PS50222">
    <property type="entry name" value="EF_HAND_2"/>
    <property type="match status" value="3"/>
</dbReference>
<feature type="domain" description="EF-hand" evidence="3">
    <location>
        <begin position="5"/>
        <end position="40"/>
    </location>
</feature>
<evidence type="ECO:0000313" key="4">
    <source>
        <dbReference type="Proteomes" id="UP000694888"/>
    </source>
</evidence>
<dbReference type="CDD" id="cd00051">
    <property type="entry name" value="EFh"/>
    <property type="match status" value="1"/>
</dbReference>
<gene>
    <name evidence="5" type="primary">LOC101863154</name>
</gene>
<dbReference type="Proteomes" id="UP000694888">
    <property type="component" value="Unplaced"/>
</dbReference>
<dbReference type="InterPro" id="IPR011992">
    <property type="entry name" value="EF-hand-dom_pair"/>
</dbReference>
<evidence type="ECO:0000256" key="2">
    <source>
        <dbReference type="ARBA" id="ARBA00022837"/>
    </source>
</evidence>
<keyword evidence="1" id="KW-0677">Repeat</keyword>
<proteinExistence type="predicted"/>
<reference evidence="5" key="1">
    <citation type="submission" date="2025-08" db="UniProtKB">
        <authorList>
            <consortium name="RefSeq"/>
        </authorList>
    </citation>
    <scope>IDENTIFICATION</scope>
</reference>
<dbReference type="SMART" id="SM00054">
    <property type="entry name" value="EFh"/>
    <property type="match status" value="4"/>
</dbReference>